<evidence type="ECO:0000256" key="1">
    <source>
        <dbReference type="SAM" id="Phobius"/>
    </source>
</evidence>
<evidence type="ECO:0000313" key="3">
    <source>
        <dbReference type="EMBL" id="CAL6092171.1"/>
    </source>
</evidence>
<comment type="caution">
    <text evidence="2">The sequence shown here is derived from an EMBL/GenBank/DDBJ whole genome shotgun (WGS) entry which is preliminary data.</text>
</comment>
<reference evidence="2" key="1">
    <citation type="submission" date="2023-06" db="EMBL/GenBank/DDBJ databases">
        <authorList>
            <person name="Kurt Z."/>
        </authorList>
    </citation>
    <scope>NUCLEOTIDE SEQUENCE</scope>
</reference>
<organism evidence="2">
    <name type="scientific">Hexamita inflata</name>
    <dbReference type="NCBI Taxonomy" id="28002"/>
    <lineage>
        <taxon>Eukaryota</taxon>
        <taxon>Metamonada</taxon>
        <taxon>Diplomonadida</taxon>
        <taxon>Hexamitidae</taxon>
        <taxon>Hexamitinae</taxon>
        <taxon>Hexamita</taxon>
    </lineage>
</organism>
<keyword evidence="1" id="KW-0472">Membrane</keyword>
<evidence type="ECO:0000313" key="4">
    <source>
        <dbReference type="Proteomes" id="UP001642409"/>
    </source>
</evidence>
<gene>
    <name evidence="2" type="ORF">HINF_LOCUS45035</name>
    <name evidence="3" type="ORF">HINF_LOCUS66137</name>
</gene>
<accession>A0AA86QEV6</accession>
<reference evidence="3 4" key="2">
    <citation type="submission" date="2024-07" db="EMBL/GenBank/DDBJ databases">
        <authorList>
            <person name="Akdeniz Z."/>
        </authorList>
    </citation>
    <scope>NUCLEOTIDE SEQUENCE [LARGE SCALE GENOMIC DNA]</scope>
</reference>
<keyword evidence="1" id="KW-0812">Transmembrane</keyword>
<protein>
    <submittedName>
        <fullName evidence="3">Hypothetical_protein</fullName>
    </submittedName>
</protein>
<dbReference type="AlphaFoldDB" id="A0AA86QEV6"/>
<sequence length="116" mass="13297">MPQSFNVKYKSYVGALLKLKFVHLFRIKHYTDIWSMNFTSLTLVSLMISSLLQFTYDLNLFGNSESYFNIASNQSDLVFFEAIQALKASRDNEELVSVKQAYRLASVGTLYSLTQS</sequence>
<keyword evidence="1" id="KW-1133">Transmembrane helix</keyword>
<evidence type="ECO:0000313" key="2">
    <source>
        <dbReference type="EMBL" id="CAI9957390.1"/>
    </source>
</evidence>
<keyword evidence="4" id="KW-1185">Reference proteome</keyword>
<dbReference type="Proteomes" id="UP001642409">
    <property type="component" value="Unassembled WGS sequence"/>
</dbReference>
<proteinExistence type="predicted"/>
<name>A0AA86QEV6_9EUKA</name>
<dbReference type="EMBL" id="CATOUU010000887">
    <property type="protein sequence ID" value="CAI9957390.1"/>
    <property type="molecule type" value="Genomic_DNA"/>
</dbReference>
<feature type="transmembrane region" description="Helical" evidence="1">
    <location>
        <begin position="33"/>
        <end position="56"/>
    </location>
</feature>
<dbReference type="EMBL" id="CAXDID020000442">
    <property type="protein sequence ID" value="CAL6092171.1"/>
    <property type="molecule type" value="Genomic_DNA"/>
</dbReference>